<keyword evidence="1" id="KW-0812">Transmembrane</keyword>
<sequence>EANATMLFAFSDDWETAFETVNPIAYDVGFYPHDVYLSSYNASASVGTSVWLGEITIGTTNLVPGVYEVVIDNAFDGISTLGLGIEGEQGDPQFEPLSGKGTFTVIPEPASLLLLYGGISLLCLARRARRRSSGTVPLHL</sequence>
<accession>X0WWU6</accession>
<protein>
    <recommendedName>
        <fullName evidence="3">PEP-CTERM protein-sorting domain-containing protein</fullName>
    </recommendedName>
</protein>
<dbReference type="AlphaFoldDB" id="X0WWU6"/>
<proteinExistence type="predicted"/>
<dbReference type="NCBIfam" id="TIGR02595">
    <property type="entry name" value="PEP_CTERM"/>
    <property type="match status" value="1"/>
</dbReference>
<name>X0WWU6_9ZZZZ</name>
<keyword evidence="1" id="KW-1133">Transmembrane helix</keyword>
<gene>
    <name evidence="2" type="ORF">S01H1_54434</name>
</gene>
<evidence type="ECO:0000256" key="1">
    <source>
        <dbReference type="SAM" id="Phobius"/>
    </source>
</evidence>
<dbReference type="EMBL" id="BARS01035321">
    <property type="protein sequence ID" value="GAG17226.1"/>
    <property type="molecule type" value="Genomic_DNA"/>
</dbReference>
<evidence type="ECO:0000313" key="2">
    <source>
        <dbReference type="EMBL" id="GAG17226.1"/>
    </source>
</evidence>
<organism evidence="2">
    <name type="scientific">marine sediment metagenome</name>
    <dbReference type="NCBI Taxonomy" id="412755"/>
    <lineage>
        <taxon>unclassified sequences</taxon>
        <taxon>metagenomes</taxon>
        <taxon>ecological metagenomes</taxon>
    </lineage>
</organism>
<dbReference type="InterPro" id="IPR013424">
    <property type="entry name" value="Ice-binding_C"/>
</dbReference>
<feature type="transmembrane region" description="Helical" evidence="1">
    <location>
        <begin position="106"/>
        <end position="125"/>
    </location>
</feature>
<reference evidence="2" key="1">
    <citation type="journal article" date="2014" name="Front. Microbiol.">
        <title>High frequency of phylogenetically diverse reductive dehalogenase-homologous genes in deep subseafloor sedimentary metagenomes.</title>
        <authorList>
            <person name="Kawai M."/>
            <person name="Futagami T."/>
            <person name="Toyoda A."/>
            <person name="Takaki Y."/>
            <person name="Nishi S."/>
            <person name="Hori S."/>
            <person name="Arai W."/>
            <person name="Tsubouchi T."/>
            <person name="Morono Y."/>
            <person name="Uchiyama I."/>
            <person name="Ito T."/>
            <person name="Fujiyama A."/>
            <person name="Inagaki F."/>
            <person name="Takami H."/>
        </authorList>
    </citation>
    <scope>NUCLEOTIDE SEQUENCE</scope>
    <source>
        <strain evidence="2">Expedition CK06-06</strain>
    </source>
</reference>
<feature type="non-terminal residue" evidence="2">
    <location>
        <position position="1"/>
    </location>
</feature>
<evidence type="ECO:0008006" key="3">
    <source>
        <dbReference type="Google" id="ProtNLM"/>
    </source>
</evidence>
<keyword evidence="1" id="KW-0472">Membrane</keyword>
<comment type="caution">
    <text evidence="2">The sequence shown here is derived from an EMBL/GenBank/DDBJ whole genome shotgun (WGS) entry which is preliminary data.</text>
</comment>